<organism evidence="2">
    <name type="scientific">Drosophila melanogaster</name>
    <name type="common">Fruit fly</name>
    <dbReference type="NCBI Taxonomy" id="7227"/>
    <lineage>
        <taxon>Eukaryota</taxon>
        <taxon>Metazoa</taxon>
        <taxon>Ecdysozoa</taxon>
        <taxon>Arthropoda</taxon>
        <taxon>Hexapoda</taxon>
        <taxon>Insecta</taxon>
        <taxon>Pterygota</taxon>
        <taxon>Neoptera</taxon>
        <taxon>Endopterygota</taxon>
        <taxon>Diptera</taxon>
        <taxon>Brachycera</taxon>
        <taxon>Muscomorpha</taxon>
        <taxon>Ephydroidea</taxon>
        <taxon>Drosophilidae</taxon>
        <taxon>Drosophila</taxon>
        <taxon>Sophophora</taxon>
    </lineage>
</organism>
<evidence type="ECO:0000313" key="2">
    <source>
        <dbReference type="EMBL" id="ACL68726.1"/>
    </source>
</evidence>
<accession>B8A3Y7</accession>
<gene>
    <name evidence="2" type="primary">RpS25-RB</name>
</gene>
<feature type="compositionally biased region" description="Basic residues" evidence="1">
    <location>
        <begin position="34"/>
        <end position="43"/>
    </location>
</feature>
<reference evidence="2" key="1">
    <citation type="submission" date="2009-01" db="EMBL/GenBank/DDBJ databases">
        <authorList>
            <person name="Carlson J."/>
            <person name="Booth B."/>
            <person name="Frise E."/>
            <person name="Sandler J."/>
            <person name="Wan K."/>
            <person name="Yu C."/>
            <person name="Celniker S."/>
        </authorList>
    </citation>
    <scope>NUCLEOTIDE SEQUENCE</scope>
</reference>
<feature type="compositionally biased region" description="Basic residues" evidence="1">
    <location>
        <begin position="52"/>
        <end position="83"/>
    </location>
</feature>
<feature type="non-terminal residue" evidence="2">
    <location>
        <position position="1"/>
    </location>
</feature>
<evidence type="ECO:0000256" key="1">
    <source>
        <dbReference type="SAM" id="MobiDB-lite"/>
    </source>
</evidence>
<proteinExistence type="evidence at transcript level"/>
<feature type="region of interest" description="Disordered" evidence="1">
    <location>
        <begin position="1"/>
        <end position="92"/>
    </location>
</feature>
<sequence>TVKVARKWRQNMSEVPPQGWAMKTTPSKWENVKMRAKKQKHALTSKASNSSRLRRTRSLRPSSRKRHKRRRRDPAAARPRRRSGPREKSGTS</sequence>
<dbReference type="AlphaFoldDB" id="B8A3Y7"/>
<protein>
    <submittedName>
        <fullName evidence="2">MIP01518p</fullName>
    </submittedName>
</protein>
<dbReference type="EMBL" id="BT056279">
    <property type="protein sequence ID" value="ACL68726.1"/>
    <property type="molecule type" value="mRNA"/>
</dbReference>
<name>B8A3Y7_DROME</name>